<gene>
    <name evidence="1" type="ORF">E6A44_019840</name>
</gene>
<reference evidence="1 2" key="1">
    <citation type="submission" date="2024-12" db="EMBL/GenBank/DDBJ databases">
        <authorList>
            <person name="Hu S."/>
        </authorList>
    </citation>
    <scope>NUCLEOTIDE SEQUENCE [LARGE SCALE GENOMIC DNA]</scope>
    <source>
        <strain evidence="1 2">THG-T11</strain>
    </source>
</reference>
<dbReference type="Proteomes" id="UP001517247">
    <property type="component" value="Unassembled WGS sequence"/>
</dbReference>
<name>A0ABW9JEU4_9SPHI</name>
<dbReference type="RefSeq" id="WP_138724923.1">
    <property type="nucleotide sequence ID" value="NZ_SSHJ02000011.1"/>
</dbReference>
<evidence type="ECO:0000313" key="2">
    <source>
        <dbReference type="Proteomes" id="UP001517247"/>
    </source>
</evidence>
<proteinExistence type="predicted"/>
<organism evidence="1 2">
    <name type="scientific">Pedobacter ureilyticus</name>
    <dbReference type="NCBI Taxonomy" id="1393051"/>
    <lineage>
        <taxon>Bacteria</taxon>
        <taxon>Pseudomonadati</taxon>
        <taxon>Bacteroidota</taxon>
        <taxon>Sphingobacteriia</taxon>
        <taxon>Sphingobacteriales</taxon>
        <taxon>Sphingobacteriaceae</taxon>
        <taxon>Pedobacter</taxon>
    </lineage>
</organism>
<sequence>MKKFLAVLVIVFLANLGCKKLDENDRLCACSPIVEPTVVLVVKNAAGADMLNPATNGYFANTAIQLYYQEANGSLKQLYFYVRPPFSFGNEKFNYFQLHSTEIIKNIAATNRSIYLKLGNNNPMKLDFEFKADQKYQLSKLLVDEKVAPAETGTVTGYVQNIFYINL</sequence>
<keyword evidence="2" id="KW-1185">Reference proteome</keyword>
<evidence type="ECO:0008006" key="3">
    <source>
        <dbReference type="Google" id="ProtNLM"/>
    </source>
</evidence>
<protein>
    <recommendedName>
        <fullName evidence="3">DUF4843 domain-containing protein</fullName>
    </recommendedName>
</protein>
<accession>A0ABW9JEU4</accession>
<evidence type="ECO:0000313" key="1">
    <source>
        <dbReference type="EMBL" id="MFN0257847.1"/>
    </source>
</evidence>
<dbReference type="EMBL" id="SSHJ02000011">
    <property type="protein sequence ID" value="MFN0257847.1"/>
    <property type="molecule type" value="Genomic_DNA"/>
</dbReference>
<comment type="caution">
    <text evidence="1">The sequence shown here is derived from an EMBL/GenBank/DDBJ whole genome shotgun (WGS) entry which is preliminary data.</text>
</comment>